<evidence type="ECO:0000313" key="2">
    <source>
        <dbReference type="EMBL" id="GIY43697.1"/>
    </source>
</evidence>
<keyword evidence="1" id="KW-1133">Transmembrane helix</keyword>
<dbReference type="Proteomes" id="UP001054945">
    <property type="component" value="Unassembled WGS sequence"/>
</dbReference>
<gene>
    <name evidence="2" type="ORF">CEXT_489611</name>
</gene>
<proteinExistence type="predicted"/>
<organism evidence="2 3">
    <name type="scientific">Caerostris extrusa</name>
    <name type="common">Bark spider</name>
    <name type="synonym">Caerostris bankana</name>
    <dbReference type="NCBI Taxonomy" id="172846"/>
    <lineage>
        <taxon>Eukaryota</taxon>
        <taxon>Metazoa</taxon>
        <taxon>Ecdysozoa</taxon>
        <taxon>Arthropoda</taxon>
        <taxon>Chelicerata</taxon>
        <taxon>Arachnida</taxon>
        <taxon>Araneae</taxon>
        <taxon>Araneomorphae</taxon>
        <taxon>Entelegynae</taxon>
        <taxon>Araneoidea</taxon>
        <taxon>Araneidae</taxon>
        <taxon>Caerostris</taxon>
    </lineage>
</organism>
<name>A0AAV4TFN2_CAEEX</name>
<protein>
    <submittedName>
        <fullName evidence="2">Uncharacterized protein</fullName>
    </submittedName>
</protein>
<feature type="transmembrane region" description="Helical" evidence="1">
    <location>
        <begin position="66"/>
        <end position="85"/>
    </location>
</feature>
<keyword evidence="1" id="KW-0812">Transmembrane</keyword>
<keyword evidence="1" id="KW-0472">Membrane</keyword>
<dbReference type="AlphaFoldDB" id="A0AAV4TFN2"/>
<comment type="caution">
    <text evidence="2">The sequence shown here is derived from an EMBL/GenBank/DDBJ whole genome shotgun (WGS) entry which is preliminary data.</text>
</comment>
<reference evidence="2 3" key="1">
    <citation type="submission" date="2021-06" db="EMBL/GenBank/DDBJ databases">
        <title>Caerostris extrusa draft genome.</title>
        <authorList>
            <person name="Kono N."/>
            <person name="Arakawa K."/>
        </authorList>
    </citation>
    <scope>NUCLEOTIDE SEQUENCE [LARGE SCALE GENOMIC DNA]</scope>
</reference>
<evidence type="ECO:0000256" key="1">
    <source>
        <dbReference type="SAM" id="Phobius"/>
    </source>
</evidence>
<dbReference type="EMBL" id="BPLR01011009">
    <property type="protein sequence ID" value="GIY43697.1"/>
    <property type="molecule type" value="Genomic_DNA"/>
</dbReference>
<evidence type="ECO:0000313" key="3">
    <source>
        <dbReference type="Proteomes" id="UP001054945"/>
    </source>
</evidence>
<keyword evidence="3" id="KW-1185">Reference proteome</keyword>
<sequence>MCSAHVRDPVDHLKHFKQESFRRNGGNAFRVGVGGGRSRARGPAGLSGQVVLFRDLRLMQAGRSNIGGLSFTSLIWITTVVAVLVQGCPKRPASALYCSTHITTLGHST</sequence>
<accession>A0AAV4TFN2</accession>